<dbReference type="GO" id="GO:0008270">
    <property type="term" value="F:zinc ion binding"/>
    <property type="evidence" value="ECO:0007669"/>
    <property type="project" value="UniProtKB-KW"/>
</dbReference>
<feature type="compositionally biased region" description="Basic and acidic residues" evidence="9">
    <location>
        <begin position="296"/>
        <end position="320"/>
    </location>
</feature>
<feature type="compositionally biased region" description="Low complexity" evidence="9">
    <location>
        <begin position="564"/>
        <end position="587"/>
    </location>
</feature>
<feature type="region of interest" description="Disordered" evidence="9">
    <location>
        <begin position="711"/>
        <end position="736"/>
    </location>
</feature>
<evidence type="ECO:0000313" key="12">
    <source>
        <dbReference type="Proteomes" id="UP000076532"/>
    </source>
</evidence>
<feature type="compositionally biased region" description="Basic and acidic residues" evidence="9">
    <location>
        <begin position="367"/>
        <end position="377"/>
    </location>
</feature>
<evidence type="ECO:0000256" key="8">
    <source>
        <dbReference type="ARBA" id="ARBA00023163"/>
    </source>
</evidence>
<evidence type="ECO:0000256" key="1">
    <source>
        <dbReference type="ARBA" id="ARBA00000900"/>
    </source>
</evidence>
<dbReference type="GO" id="GO:0000209">
    <property type="term" value="P:protein polyubiquitination"/>
    <property type="evidence" value="ECO:0007669"/>
    <property type="project" value="TreeGrafter"/>
</dbReference>
<accession>A0A166MI96</accession>
<evidence type="ECO:0000313" key="11">
    <source>
        <dbReference type="EMBL" id="KZP24029.1"/>
    </source>
</evidence>
<evidence type="ECO:0000259" key="10">
    <source>
        <dbReference type="Pfam" id="PF00097"/>
    </source>
</evidence>
<feature type="region of interest" description="Disordered" evidence="9">
    <location>
        <begin position="1"/>
        <end position="42"/>
    </location>
</feature>
<feature type="compositionally biased region" description="Acidic residues" evidence="9">
    <location>
        <begin position="33"/>
        <end position="42"/>
    </location>
</feature>
<feature type="compositionally biased region" description="Basic residues" evidence="9">
    <location>
        <begin position="510"/>
        <end position="519"/>
    </location>
</feature>
<comment type="catalytic activity">
    <reaction evidence="1">
        <text>S-ubiquitinyl-[E2 ubiquitin-conjugating enzyme]-L-cysteine + [acceptor protein]-L-lysine = [E2 ubiquitin-conjugating enzyme]-L-cysteine + N(6)-ubiquitinyl-[acceptor protein]-L-lysine.</text>
        <dbReference type="EC" id="2.3.2.27"/>
    </reaction>
</comment>
<gene>
    <name evidence="11" type="ORF">FIBSPDRAFT_889247</name>
</gene>
<feature type="compositionally biased region" description="Pro residues" evidence="9">
    <location>
        <begin position="472"/>
        <end position="482"/>
    </location>
</feature>
<dbReference type="PANTHER" id="PTHR46077:SF1">
    <property type="entry name" value="TOP1 BINDING ARGININE_SERINE RICH PROTEIN, E3 UBIQUITIN LIGASE"/>
    <property type="match status" value="1"/>
</dbReference>
<dbReference type="OrthoDB" id="21204at2759"/>
<feature type="compositionally biased region" description="Acidic residues" evidence="9">
    <location>
        <begin position="322"/>
        <end position="336"/>
    </location>
</feature>
<evidence type="ECO:0000256" key="2">
    <source>
        <dbReference type="ARBA" id="ARBA00012483"/>
    </source>
</evidence>
<evidence type="ECO:0000256" key="6">
    <source>
        <dbReference type="ARBA" id="ARBA00022833"/>
    </source>
</evidence>
<keyword evidence="4" id="KW-0479">Metal-binding</keyword>
<feature type="region of interest" description="Disordered" evidence="9">
    <location>
        <begin position="508"/>
        <end position="608"/>
    </location>
</feature>
<protein>
    <recommendedName>
        <fullName evidence="2">RING-type E3 ubiquitin transferase</fullName>
        <ecNumber evidence="2">2.3.2.27</ecNumber>
    </recommendedName>
</protein>
<keyword evidence="6" id="KW-0862">Zinc</keyword>
<dbReference type="InterPro" id="IPR018957">
    <property type="entry name" value="Znf_C3HC4_RING-type"/>
</dbReference>
<evidence type="ECO:0000256" key="4">
    <source>
        <dbReference type="ARBA" id="ARBA00022723"/>
    </source>
</evidence>
<dbReference type="InterPro" id="IPR013083">
    <property type="entry name" value="Znf_RING/FYVE/PHD"/>
</dbReference>
<sequence>MPFGAGNPSAAATGHSKISQPSLSASPRNKEDDANEDEDKQDEDEEQCSICLQPPVHRTVIPSCVHEFCFECILAWTAHPRAPDPPHPRALRLPEALPRAPPTSCSTAAFAANPVLVARAIAFLRRELRVWNDQIDGEWLTAYVVSLMKAIDIRSEAAVWLLAEFLDVDGREVAEHFAHEVYAHLRSPYRDLGVYDTVVQYDTPENVPPPAVLDQTRRWRPAPSPSRSRSRSRSLSLSRSRSRERGGSRRDRDAGDTKGKNREKRPVHDGGVEDPWDDGHGRRRRRHSRSRNRCGKHYEDGKGKQREKDEGGGKSTRAADVEVIDVEMAPDSDVYDGDGSRGGTRKERERERHAQRREHRRSRRRSRVQEERHDSGKGKQRARSRSRTRERDARSRRDGRRRPERVRDAKVIDVDMDVDLPFHAKDHHGPGKGRRRLVKGGGRDSEGADWHGTVPLNSTEHLGEEREAVDLDPPPAPAPPAPAVADVQTAAKRIPVRPPRNLGLLGAVHAHLRAPARKPKLQDPGEVPTESAPNTNEPENVDSAALLAPPEREQPQKPVLLARISDITSIASTSTSTPAPSLKATSPPDTPVLASPDPEQQPRQTHSAREIMARTRARLARLKNQPVVGVSVPASPTPLDTPPPGAVDTRARLVDRLEEERRQVAADATVVPLAEADAGVQAEAVLRKKAQVRVRLAAAKREQESERVLLSDDDAGGAVGANGREEELKSRIMARR</sequence>
<reference evidence="11 12" key="1">
    <citation type="journal article" date="2016" name="Mol. Biol. Evol.">
        <title>Comparative Genomics of Early-Diverging Mushroom-Forming Fungi Provides Insights into the Origins of Lignocellulose Decay Capabilities.</title>
        <authorList>
            <person name="Nagy L.G."/>
            <person name="Riley R."/>
            <person name="Tritt A."/>
            <person name="Adam C."/>
            <person name="Daum C."/>
            <person name="Floudas D."/>
            <person name="Sun H."/>
            <person name="Yadav J.S."/>
            <person name="Pangilinan J."/>
            <person name="Larsson K.H."/>
            <person name="Matsuura K."/>
            <person name="Barry K."/>
            <person name="Labutti K."/>
            <person name="Kuo R."/>
            <person name="Ohm R.A."/>
            <person name="Bhattacharya S.S."/>
            <person name="Shirouzu T."/>
            <person name="Yoshinaga Y."/>
            <person name="Martin F.M."/>
            <person name="Grigoriev I.V."/>
            <person name="Hibbett D.S."/>
        </authorList>
    </citation>
    <scope>NUCLEOTIDE SEQUENCE [LARGE SCALE GENOMIC DNA]</scope>
    <source>
        <strain evidence="11 12">CBS 109695</strain>
    </source>
</reference>
<keyword evidence="8" id="KW-0804">Transcription</keyword>
<evidence type="ECO:0000256" key="9">
    <source>
        <dbReference type="SAM" id="MobiDB-lite"/>
    </source>
</evidence>
<dbReference type="EMBL" id="KV417529">
    <property type="protein sequence ID" value="KZP24029.1"/>
    <property type="molecule type" value="Genomic_DNA"/>
</dbReference>
<keyword evidence="7" id="KW-0805">Transcription regulation</keyword>
<dbReference type="GO" id="GO:0006513">
    <property type="term" value="P:protein monoubiquitination"/>
    <property type="evidence" value="ECO:0007669"/>
    <property type="project" value="TreeGrafter"/>
</dbReference>
<keyword evidence="3" id="KW-0808">Transferase</keyword>
<dbReference type="Gene3D" id="3.30.40.10">
    <property type="entry name" value="Zinc/RING finger domain, C3HC4 (zinc finger)"/>
    <property type="match status" value="1"/>
</dbReference>
<organism evidence="11 12">
    <name type="scientific">Athelia psychrophila</name>
    <dbReference type="NCBI Taxonomy" id="1759441"/>
    <lineage>
        <taxon>Eukaryota</taxon>
        <taxon>Fungi</taxon>
        <taxon>Dikarya</taxon>
        <taxon>Basidiomycota</taxon>
        <taxon>Agaricomycotina</taxon>
        <taxon>Agaricomycetes</taxon>
        <taxon>Agaricomycetidae</taxon>
        <taxon>Atheliales</taxon>
        <taxon>Atheliaceae</taxon>
        <taxon>Athelia</taxon>
    </lineage>
</organism>
<dbReference type="SUPFAM" id="SSF57850">
    <property type="entry name" value="RING/U-box"/>
    <property type="match status" value="1"/>
</dbReference>
<keyword evidence="5" id="KW-0863">Zinc-finger</keyword>
<dbReference type="GO" id="GO:0061630">
    <property type="term" value="F:ubiquitin protein ligase activity"/>
    <property type="evidence" value="ECO:0007669"/>
    <property type="project" value="UniProtKB-EC"/>
</dbReference>
<dbReference type="Pfam" id="PF00097">
    <property type="entry name" value="zf-C3HC4"/>
    <property type="match status" value="1"/>
</dbReference>
<proteinExistence type="predicted"/>
<feature type="compositionally biased region" description="Basic residues" evidence="9">
    <location>
        <begin position="353"/>
        <end position="366"/>
    </location>
</feature>
<feature type="compositionally biased region" description="Basic and acidic residues" evidence="9">
    <location>
        <begin position="420"/>
        <end position="429"/>
    </location>
</feature>
<evidence type="ECO:0000256" key="5">
    <source>
        <dbReference type="ARBA" id="ARBA00022771"/>
    </source>
</evidence>
<feature type="compositionally biased region" description="Basic and acidic residues" evidence="9">
    <location>
        <begin position="387"/>
        <end position="396"/>
    </location>
</feature>
<dbReference type="Proteomes" id="UP000076532">
    <property type="component" value="Unassembled WGS sequence"/>
</dbReference>
<feature type="region of interest" description="Disordered" evidence="9">
    <location>
        <begin position="201"/>
        <end position="487"/>
    </location>
</feature>
<feature type="compositionally biased region" description="Basic residues" evidence="9">
    <location>
        <begin position="281"/>
        <end position="295"/>
    </location>
</feature>
<dbReference type="EC" id="2.3.2.27" evidence="2"/>
<feature type="compositionally biased region" description="Polar residues" evidence="9">
    <location>
        <begin position="16"/>
        <end position="27"/>
    </location>
</feature>
<keyword evidence="12" id="KW-1185">Reference proteome</keyword>
<evidence type="ECO:0000256" key="3">
    <source>
        <dbReference type="ARBA" id="ARBA00022679"/>
    </source>
</evidence>
<feature type="compositionally biased region" description="Basic and acidic residues" evidence="9">
    <location>
        <begin position="241"/>
        <end position="271"/>
    </location>
</feature>
<dbReference type="AlphaFoldDB" id="A0A166MI96"/>
<dbReference type="PROSITE" id="PS00518">
    <property type="entry name" value="ZF_RING_1"/>
    <property type="match status" value="1"/>
</dbReference>
<name>A0A166MI96_9AGAM</name>
<feature type="domain" description="Zinc finger C3HC4 RING-type" evidence="10">
    <location>
        <begin position="48"/>
        <end position="78"/>
    </location>
</feature>
<dbReference type="PANTHER" id="PTHR46077">
    <property type="entry name" value="E3 UBIQUITIN-PROTEIN LIGASE TOPORS"/>
    <property type="match status" value="1"/>
</dbReference>
<evidence type="ECO:0000256" key="7">
    <source>
        <dbReference type="ARBA" id="ARBA00023015"/>
    </source>
</evidence>
<dbReference type="InterPro" id="IPR017907">
    <property type="entry name" value="Znf_RING_CS"/>
</dbReference>
<dbReference type="STRING" id="436010.A0A166MI96"/>